<dbReference type="GO" id="GO:0005655">
    <property type="term" value="C:nucleolar ribonuclease P complex"/>
    <property type="evidence" value="ECO:0007669"/>
    <property type="project" value="InterPro"/>
</dbReference>
<dbReference type="PANTHER" id="PTHR22731">
    <property type="entry name" value="RIBONUCLEASES P/MRP PROTEIN SUBUNIT POP1"/>
    <property type="match status" value="1"/>
</dbReference>
<dbReference type="EMBL" id="JAACJN010000023">
    <property type="protein sequence ID" value="KAF5389250.1"/>
    <property type="molecule type" value="Genomic_DNA"/>
</dbReference>
<keyword evidence="9" id="KW-1185">Reference proteome</keyword>
<dbReference type="OrthoDB" id="442863at2759"/>
<keyword evidence="3" id="KW-0539">Nucleus</keyword>
<dbReference type="PANTHER" id="PTHR22731:SF3">
    <property type="entry name" value="RIBONUCLEASES P_MRP PROTEIN SUBUNIT POP1"/>
    <property type="match status" value="1"/>
</dbReference>
<feature type="domain" description="POP1 C-terminal" evidence="7">
    <location>
        <begin position="775"/>
        <end position="842"/>
    </location>
</feature>
<evidence type="ECO:0000313" key="8">
    <source>
        <dbReference type="EMBL" id="KAF5389250.1"/>
    </source>
</evidence>
<evidence type="ECO:0000259" key="7">
    <source>
        <dbReference type="Pfam" id="PF22770"/>
    </source>
</evidence>
<dbReference type="InterPro" id="IPR039182">
    <property type="entry name" value="Pop1"/>
</dbReference>
<feature type="domain" description="Pop1 N-terminal" evidence="5">
    <location>
        <begin position="98"/>
        <end position="140"/>
    </location>
</feature>
<sequence>MKRALENAQPTNFKERKKQKLAEARTIAVQSPPATSKTTAAGPSRLPNDKLKPIPGAIDVEKFAEARAFEINALKSAIQTTKWDTHHALLPESNYEPFRSASTTRAWQVLPRHLRRRAASHNPRRVPLRLRDKARAEMDPVRKKALGRTLPKLGKKRRPPLDVKFLKRQRNKRWLETHIWHAKRMKMEDMWGYRLAVTPTEKAFRPSHRASIHGSILHDASYQSLVELKGPEATLRSVLEVCCDPQLPSPGAPRFTLGVRVANTFIYEPKAYPYCLICPIIVMWRARLSHTATLGSKKGKGKGKEKQAQPNPPNDLRTVWIRFHPSVYSEVFSALRSSISQVLEDTSAGNSIVDVQLTDIRGEVGIFEIMGPQSSQILRGALSPVMANAGDEFKKFWGLLRNLQSSGSVPTDMIAGFTVNDPRLKFPPKNAKVELPTGDIISSSMPVAPSANLAVCNLWDQNIRNSLKNPRYQTKEINERRSKNLVPGTFLNPLRTDDRIPVMLIQTSVEDRDFKDTEGIHGWTLIFPAGWCMSFLQQLTFTGTRVAGQREHKTQGFEAGTTYFPSDFPSVEAYDTYAATKAEKDEAKWTRTPPAKRVNYAKIGTRSPWKPDWEVVLGLKMPPSEPAITDEESAPDLVPTQRENNHQEESTTEDVAHHNRAWLLRGPEVRSMISDLRRDLYPGQQLLTIVNNLRAKRSQPLLGDTIKADDLLRSALVSVHISICSKGCPDDLSMIYSMPDAELQEWRKGLIKVVHDPAAGEVEFLNLPDIVPSPDSIIGYITTGGFSLSRGEGFAIGAVTLTSLLELEKQVKRVSNYAKDSIFVKVRSRKGRHCRLARLEVVQN</sequence>
<feature type="region of interest" description="Disordered" evidence="4">
    <location>
        <begin position="624"/>
        <end position="656"/>
    </location>
</feature>
<feature type="domain" description="POPLD" evidence="6">
    <location>
        <begin position="522"/>
        <end position="613"/>
    </location>
</feature>
<accession>A0A8H5HU27</accession>
<feature type="region of interest" description="Disordered" evidence="4">
    <location>
        <begin position="294"/>
        <end position="315"/>
    </location>
</feature>
<dbReference type="GO" id="GO:0001682">
    <property type="term" value="P:tRNA 5'-leader removal"/>
    <property type="evidence" value="ECO:0007669"/>
    <property type="project" value="InterPro"/>
</dbReference>
<proteinExistence type="predicted"/>
<dbReference type="Pfam" id="PF06978">
    <property type="entry name" value="POP1_N"/>
    <property type="match status" value="2"/>
</dbReference>
<protein>
    <submittedName>
        <fullName evidence="8">Uncharacterized protein</fullName>
    </submittedName>
</protein>
<evidence type="ECO:0000313" key="9">
    <source>
        <dbReference type="Proteomes" id="UP000518752"/>
    </source>
</evidence>
<comment type="caution">
    <text evidence="8">The sequence shown here is derived from an EMBL/GenBank/DDBJ whole genome shotgun (WGS) entry which is preliminary data.</text>
</comment>
<dbReference type="InterPro" id="IPR009723">
    <property type="entry name" value="Pop1_N"/>
</dbReference>
<evidence type="ECO:0000256" key="3">
    <source>
        <dbReference type="ARBA" id="ARBA00023242"/>
    </source>
</evidence>
<evidence type="ECO:0000259" key="6">
    <source>
        <dbReference type="Pfam" id="PF08170"/>
    </source>
</evidence>
<evidence type="ECO:0000259" key="5">
    <source>
        <dbReference type="Pfam" id="PF06978"/>
    </source>
</evidence>
<evidence type="ECO:0000256" key="4">
    <source>
        <dbReference type="SAM" id="MobiDB-lite"/>
    </source>
</evidence>
<dbReference type="Proteomes" id="UP000518752">
    <property type="component" value="Unassembled WGS sequence"/>
</dbReference>
<keyword evidence="2" id="KW-0819">tRNA processing</keyword>
<evidence type="ECO:0000256" key="2">
    <source>
        <dbReference type="ARBA" id="ARBA00022694"/>
    </source>
</evidence>
<dbReference type="Pfam" id="PF08170">
    <property type="entry name" value="POPLD"/>
    <property type="match status" value="1"/>
</dbReference>
<gene>
    <name evidence="8" type="ORF">D9757_003446</name>
</gene>
<reference evidence="8 9" key="1">
    <citation type="journal article" date="2020" name="ISME J.">
        <title>Uncovering the hidden diversity of litter-decomposition mechanisms in mushroom-forming fungi.</title>
        <authorList>
            <person name="Floudas D."/>
            <person name="Bentzer J."/>
            <person name="Ahren D."/>
            <person name="Johansson T."/>
            <person name="Persson P."/>
            <person name="Tunlid A."/>
        </authorList>
    </citation>
    <scope>NUCLEOTIDE SEQUENCE [LARGE SCALE GENOMIC DNA]</scope>
    <source>
        <strain evidence="8 9">CBS 406.79</strain>
    </source>
</reference>
<comment type="subcellular location">
    <subcellularLocation>
        <location evidence="1">Nucleus</location>
    </subcellularLocation>
</comment>
<dbReference type="InterPro" id="IPR055079">
    <property type="entry name" value="POP1_C"/>
</dbReference>
<feature type="compositionally biased region" description="Basic and acidic residues" evidence="4">
    <location>
        <begin position="643"/>
        <end position="656"/>
    </location>
</feature>
<dbReference type="GO" id="GO:0000172">
    <property type="term" value="C:ribonuclease MRP complex"/>
    <property type="evidence" value="ECO:0007669"/>
    <property type="project" value="InterPro"/>
</dbReference>
<dbReference type="Pfam" id="PF22770">
    <property type="entry name" value="POP1_C"/>
    <property type="match status" value="1"/>
</dbReference>
<feature type="domain" description="Pop1 N-terminal" evidence="5">
    <location>
        <begin position="157"/>
        <end position="230"/>
    </location>
</feature>
<feature type="compositionally biased region" description="Polar residues" evidence="4">
    <location>
        <begin position="28"/>
        <end position="41"/>
    </location>
</feature>
<evidence type="ECO:0000256" key="1">
    <source>
        <dbReference type="ARBA" id="ARBA00004123"/>
    </source>
</evidence>
<dbReference type="AlphaFoldDB" id="A0A8H5HU27"/>
<name>A0A8H5HU27_9AGAR</name>
<dbReference type="InterPro" id="IPR012590">
    <property type="entry name" value="POPLD_dom"/>
</dbReference>
<feature type="region of interest" description="Disordered" evidence="4">
    <location>
        <begin position="1"/>
        <end position="52"/>
    </location>
</feature>
<organism evidence="8 9">
    <name type="scientific">Collybiopsis confluens</name>
    <dbReference type="NCBI Taxonomy" id="2823264"/>
    <lineage>
        <taxon>Eukaryota</taxon>
        <taxon>Fungi</taxon>
        <taxon>Dikarya</taxon>
        <taxon>Basidiomycota</taxon>
        <taxon>Agaricomycotina</taxon>
        <taxon>Agaricomycetes</taxon>
        <taxon>Agaricomycetidae</taxon>
        <taxon>Agaricales</taxon>
        <taxon>Marasmiineae</taxon>
        <taxon>Omphalotaceae</taxon>
        <taxon>Collybiopsis</taxon>
    </lineage>
</organism>